<dbReference type="Proteomes" id="UP000186594">
    <property type="component" value="Unassembled WGS sequence"/>
</dbReference>
<evidence type="ECO:0000259" key="12">
    <source>
        <dbReference type="PROSITE" id="PS50234"/>
    </source>
</evidence>
<feature type="compositionally biased region" description="Acidic residues" evidence="11">
    <location>
        <begin position="4285"/>
        <end position="4295"/>
    </location>
</feature>
<evidence type="ECO:0000256" key="5">
    <source>
        <dbReference type="ARBA" id="ARBA00022553"/>
    </source>
</evidence>
<feature type="compositionally biased region" description="Polar residues" evidence="11">
    <location>
        <begin position="4372"/>
        <end position="4382"/>
    </location>
</feature>
<dbReference type="PANTHER" id="PTHR48103">
    <property type="entry name" value="MIDASIN-RELATED"/>
    <property type="match status" value="1"/>
</dbReference>
<proteinExistence type="inferred from homology"/>
<dbReference type="GO" id="GO:0030687">
    <property type="term" value="C:preribosome, large subunit precursor"/>
    <property type="evidence" value="ECO:0007669"/>
    <property type="project" value="TreeGrafter"/>
</dbReference>
<dbReference type="Pfam" id="PF21108">
    <property type="entry name" value="MDN1_4th"/>
    <property type="match status" value="1"/>
</dbReference>
<dbReference type="Pfam" id="PF17865">
    <property type="entry name" value="AAA_lid_5"/>
    <property type="match status" value="1"/>
</dbReference>
<dbReference type="GO" id="GO:0005524">
    <property type="term" value="F:ATP binding"/>
    <property type="evidence" value="ECO:0007669"/>
    <property type="project" value="UniProtKB-KW"/>
</dbReference>
<keyword evidence="7 10" id="KW-0067">ATP-binding</keyword>
<dbReference type="SUPFAM" id="SSF52540">
    <property type="entry name" value="P-loop containing nucleoside triphosphate hydrolases"/>
    <property type="match status" value="6"/>
</dbReference>
<dbReference type="FunFam" id="3.40.50.300:FF:000582">
    <property type="entry name" value="Midasin"/>
    <property type="match status" value="1"/>
</dbReference>
<dbReference type="OrthoDB" id="5186at2759"/>
<gene>
    <name evidence="13" type="ORF">NEOLI_000028</name>
</gene>
<dbReference type="EMBL" id="LXFE01000126">
    <property type="protein sequence ID" value="OLL27013.1"/>
    <property type="molecule type" value="Genomic_DNA"/>
</dbReference>
<dbReference type="InterPro" id="IPR036465">
    <property type="entry name" value="vWFA_dom_sf"/>
</dbReference>
<evidence type="ECO:0000313" key="14">
    <source>
        <dbReference type="Proteomes" id="UP000186594"/>
    </source>
</evidence>
<evidence type="ECO:0000256" key="7">
    <source>
        <dbReference type="ARBA" id="ARBA00022840"/>
    </source>
</evidence>
<feature type="compositionally biased region" description="Acidic residues" evidence="11">
    <location>
        <begin position="4242"/>
        <end position="4253"/>
    </location>
</feature>
<dbReference type="Gene3D" id="3.40.50.300">
    <property type="entry name" value="P-loop containing nucleotide triphosphate hydrolases"/>
    <property type="match status" value="6"/>
</dbReference>
<dbReference type="InterPro" id="IPR002035">
    <property type="entry name" value="VWF_A"/>
</dbReference>
<dbReference type="SMART" id="SM00382">
    <property type="entry name" value="AAA"/>
    <property type="match status" value="6"/>
</dbReference>
<evidence type="ECO:0000256" key="10">
    <source>
        <dbReference type="PIRNR" id="PIRNR010340"/>
    </source>
</evidence>
<dbReference type="GO" id="GO:0000027">
    <property type="term" value="P:ribosomal large subunit assembly"/>
    <property type="evidence" value="ECO:0007669"/>
    <property type="project" value="InterPro"/>
</dbReference>
<feature type="region of interest" description="Disordered" evidence="11">
    <location>
        <begin position="4036"/>
        <end position="4473"/>
    </location>
</feature>
<keyword evidence="6 10" id="KW-0547">Nucleotide-binding</keyword>
<feature type="compositionally biased region" description="Basic and acidic residues" evidence="11">
    <location>
        <begin position="4410"/>
        <end position="4432"/>
    </location>
</feature>
<dbReference type="SUPFAM" id="SSF53300">
    <property type="entry name" value="vWA-like"/>
    <property type="match status" value="1"/>
</dbReference>
<dbReference type="FunFam" id="3.40.50.300:FF:000712">
    <property type="entry name" value="Midasin"/>
    <property type="match status" value="1"/>
</dbReference>
<comment type="function">
    <text evidence="10">Nuclear chaperone required for maturation and nuclear export of pre-60S ribosome subunits.</text>
</comment>
<comment type="similarity">
    <text evidence="3 10">Belongs to the midasin family.</text>
</comment>
<evidence type="ECO:0000256" key="2">
    <source>
        <dbReference type="ARBA" id="ARBA00004642"/>
    </source>
</evidence>
<dbReference type="Pfam" id="PF07728">
    <property type="entry name" value="AAA_5"/>
    <property type="match status" value="9"/>
</dbReference>
<dbReference type="InterPro" id="IPR040848">
    <property type="entry name" value="AAA_lid_7"/>
</dbReference>
<evidence type="ECO:0000313" key="13">
    <source>
        <dbReference type="EMBL" id="OLL27013.1"/>
    </source>
</evidence>
<feature type="compositionally biased region" description="Basic and acidic residues" evidence="11">
    <location>
        <begin position="4146"/>
        <end position="4210"/>
    </location>
</feature>
<feature type="compositionally biased region" description="Acidic residues" evidence="11">
    <location>
        <begin position="4098"/>
        <end position="4110"/>
    </location>
</feature>
<dbReference type="InterPro" id="IPR025662">
    <property type="entry name" value="Sigma_54_int_dom_ATP-bd_1"/>
</dbReference>
<dbReference type="PANTHER" id="PTHR48103:SF2">
    <property type="entry name" value="MIDASIN"/>
    <property type="match status" value="1"/>
</dbReference>
<sequence length="4877" mass="554128">MSTLALSPRLTLPIYHHFQPIFPDLVARWNDVEDPDAVVIAFGRILPIDRDLNFYAQRYLSDNRQFFRKISHISPSSGDSSISAIDAIYLQNILLAVHRLLSFDYQEFKNLVGIQTVQPFLRHPDRAVRFLVVRILCILTNAADAARDTILEKHVGKESIFLEFEGLENQDLTLLPLLEIRRINAAKKLHGTIDYFTKTDSRRLTDADLSPNIVNLCDTQIILTPTTRLNVQNIAKGLLSNEPILLHGSPGSGKSFLLEQVSKRLGRYDDIVRIHLSEQTDAKLLLGTYISTTTPGSFEWKDGILTTAVQRGSWILIEDVDRAPNDVLSVFLPLMESRYLSIPSRGEKIHAGKGFQLIGTMGNHDRNENVVGSRLWRRIQIVHPDDTELLDIVRSRYPQFGVFSEKVLQVFGVVQSTFKESSFLSICKTGLGRMITTRDLIKWSNRINALFEAFGISAGAAISADIYDGIFQEACDCFAGMIPNPEGRYLLVQKIGKIMELPLERIGIYLSSHVPRYHRSDTQLIIGRASLPRYPSNFRPRTFANTNHALRLMEQLASSIRLNEPILLVGETGTGKTTVIQHLAETCGHNLTVINLSQQTESGDLLGGYKPIDSRAVGIKLKEKFDQLFSKTFSGSKTANNTFLEVVAKVYRKQQWSRFVVLLRDSVKMAEKKFAIIESTSHPKKKRRTNQLELLPQWKLFASEIENFEKSRNGFAFSFVEGTFVKAVRAGDWVLLDEINLAAHDTIESISSLLQENPQIVLSDKADLEPIKPHPEFRVFACMNPATDVGKRDLPAGLRSRFTEIYVASPDQDMHDLVAIIKKYIGRLTINEETICAETAQLYSFLRNEAKTNKIVDGARQKPHFSIRTLSRTLMYVCDMASIYGVRRSLYEGFCMSFLTLLDKESEIPVRSVIEKTFLGSPAAVKSILSQIPRCPHPPQNFVQFEHYWMPRGDFPIEEQSHYIITPFVKKNMLNLSRAIATGRIPVLIQGPTSTGKTSMIDYIAKKTGHKFVRINNHEHTDLQEYIGTYVSNDEGKLAFVEGILVEALRKGHWIVLDELNLAPSDVLEALNRLLDDNRELHIPETQEIVKPHPNFMLFATQNPPGLYGGRKYLSRAFRNRFLELHFDDIPEEELEIILCERCKIAPSYCKKIVEVYKQLAVRRQTTRLFEQKKSFATLRDLFRWAGREAIGYQQLAENGYMLLAERIRRNDERQAVKLVIEKVMKVIIDESTLYNCQNLREFQQLERDSLKNNMVWTKALKRVFTLVVLSLRYREPVLLVGETGCGKTSICQFLATAFGRKLHILNAHQNTETGDIIGTQRPFRGRQILEAELGRDVKTILLAFQQDSDADLSALLKAYRQLNLDQIIDVSLLETIARVEGNIKKCRKLFEWQDGCLVQAMKQGDFFLLDEISLAEDSVLERLNSVLETERSIVLAERGTDSDKIIAVNEFRFLATMNPGGDYGKRELSPALRNRFTEIWVPAITNEDDITFIVQSRLISTVSQYANFIVRFSRWFIIEYDSGAMTTVISIRDILSWTHFVNSTVDLLGYQASFFSGAAMVLIDSLGANTSSRLTTIPNALQFERTKCYNKLAEIMQCEIPELIKSTPVVNISNSLFDIGIFGIPRGSLPPKASSFNMNSSTTALNAMRVARALHVRKPVLLEGSPGVGKTSLISAIAAAAGYPLTRINLSEQTDLIDLFGSDVPVEGGQNGEFTWRNAPFLQAMQQGHWVLLDEMNLASQSVLEGLNSCLDHRGEAYIPELDRSFNCDPQFRVFAAQNPHDQGGGRKGLPRSFINRFTVVYVEPLTQTDMMNICCHVYPQIDQSIIAKIIEFMTLLGRKTVIEQLFGHDGAPWEFNLRDAMRWLDLLSCKSGFIQWQSPLDFLDVVIKQRFRNDVDRNHIDDLCAESFGTSPTPRNMHHHMTKDAFQVGHSILERSQHVLKSPVVSYSPLTSQLLPLELMMLCIQQRWPVILVGPSGSGKTTMIRVLSSIVGANLEEFSLNNDIDTMDLLGGFEQVDIFRQVRQFLDDTKDSVVKSLVSSAFIQDSSIAFDVLATAFYSDSFKLDKISALLLHLAMVFETSSGSADQVIAARARTLHHSIRHPSFTGFEWLDGILLRAVEQGKWLVLDNANLCSSSVLDRLNSLLEPKGYLTVNERNEADGQPRVVVPHKNFRLFLTINPRYGELSRAMRNRGIEIFIPQILIDEIPDKCYAGQIESDFYRIQSLERSLVSFGSQMRNESVVNKLLRNLTEFFPHSRNTMFQNWLKSSSELQFTQIGTLYEMLTQHPFVEDIQKHYSEVQRYLKLPASYMLSINSINNPYIIAPLSADCQLHVRSFDLSLVYEILCLWKSISDLMEQYLSQSRRKIPSRMTFLERSLSLLEVPQSSTPQAYESPELAKFINSVVVKGNNWLSQRRYECATRLELNAFEDFLIILRHLLENAASENFNPSHLHTYRKVLEDSLQRNNEAQTSPLIFDLLSSLNEFSQTLKLNRGFSMKCIWSAFRIERPTNEAAWVFFNDSVQLLSQFERAASSSLGFIMTYVPLSLQDLNMVIQAKRTFIAAIIESQCSSKILHDSDGLFKSIRDLTAQLVSVIIPRETSVLQTQAFRTLVQYQMLHSKFSNDTLLKSETMELLHLSGISSTEVLSAVLSKDKSILLFLLNRPETSNFMSDSKRVRDDLADWLNGEALSLFLKNHSRNQSHSLRYTHDARFQYALLGREIARSTESMCSDKLDFLLLSILLHFIQIIKLHLEIPPQELESSDKWTFLDSMSNLQSTRSEDIVQICLVIQQIPFVSITAKYFSKLWLSHFSKVIGFIEAFVAEREYSKRLYLSGQATIQFSKSLLLLYVPDKPYDPAMEAIVEHHIYEHKCFGLREELEVRRWVEFNISGSSSSPTIDLLGQRIEELSPQSPILTVNRYRPRKPQIASIYQDIENFMSIVVTSSLVENLVENLCSGRQNAILETKMFRQTWNHFVDKLRKDYASYVDLLEPLCQMVERLILGVSLVACGTIWKQNELIRNDRGCIFQDLLSIPHILASSSTRADVLGLATGLDTNLFGETYWLVHLAKDSFKRTLSQTQKVCYSEQPFIRFLKHHTLKIQIEKEEAAAANSLYRNVPDENDSIEDKVRGMFPDFEDDIGSVVKETDGDNIAMALVKLHEQLFGELYDPVLVDFDGILADSRRIFCDAIQIDPIGITPSIEPLIVQIAIINHSSYLSPLKSRRTQRPYSFYKDPNFEEAESLRSHLLKLDADLEPLLDLWPEHATLQDAQISCQALLDMPESSPLAAFLSKLERLFFMLDDWEKVASRHYSISERQTQLRDLIIKWRRLELNSWSQLFDLEDHYCRESASKWWYNLYESCVRNPLQILEDSSSDLSSHILDLSGVVNSLLQSSNKGQFETRLRIVQAFWQHASVYQTLYPEFRKIADMLGNITHLYSQFLHQVQSSILEQRKILEKDISEVAKLASWRDTNVFALRESSKKSHYSLYKVVRKYQEVLQQPLSTILEVGIVLETRGNNSSNLCIASLGQIPEVVSELPVHVLEIVLKSNNRPSRLIEIKPTISRMRKIFQNSVSSGDIFISSHLENFTGSLLENIRILQKETPVFLDSENESAVKNLKVRKHKLFADTLKHIRQWGIKSNISADIIRSQASVAELMCSLPALETSATLSHLDKQSERMSQYFFAILESIPRCRAAALGHSTDLTHSEVRRASVMFEFLLSVVLNERRVVVANFNDLKIMQRTIQRIRELTPDNASAIITAPRCIEKLENLKSCCRLLPLYLHDIIKTINRHNDLIALDNCASLVEVLQDFKSVAEDRCQSFSEQATSELKISTCIQFSLIDDFVTFCKEIFAFINRSVTITPSVKYIIQPFSEWISEVISSARLAGIETLDVIDEDSSLKKLNAGLQELCDSVLVSVQKLCPALGRLSGLPDLDEERFNQSHANLKALNRSLHLSSILSCFQKCIDITRNLNIARTQVEVGRHVFVLWCLVRPFLEQYSQIVEQTLSIICDQHSSVCKTVFILQKLYQDVARKGFCTPQAGETDPTKATGLSEGTGLGDGEGAKNISDDLPDQEDLEDFAKQPDAEKNEPEDKKKGDDAIDVDADFEADIESLDHDEGSDESNDGNDNEQDPEDRIGDVDDLDPATVDEKLWNEKGEEDKLDEGKNIDQDGKSKEQDGRSDVVGKEDGKNDEKKEKQKPLEGEEQKEGKLEEESEDNDDRGNEDHDLENREQDVATERIPDAEIMDLPDDMELDQEGKDESEGDDKMSDLDIEEIPDEKNELQGENAEELAEDDEDNRANQPQLDKTEAEEMPQAQDDDFQDINEVSQGIDGKNDNQEETSNSVQGTSGQKDESKQSTANEAAERHIDEEPTAQDNPENQQMPTEAGNAQQSAAKDAQSQKTNDLNLEQRPPQRDSNPDPLRKLGETLEEWRKQIAQQAEHSDTNQEQIQADSSHANELEHIQNDETAHDTQALGSATQTQAQRLEEAMVLDSKVEQAMPPVEQDIEMEAKSDVEVDGKTERPKDDEINEGRQCSGAIIGLMKEGTARGELEDHDMNLEQCEIEDKPLRDQGLEYHYAGSQDYYRSFVEGRAIWQEHELSTRDLANSLCEQLRLILEPTLATKMRGDFRTGKRLNMKRIIPYIASQFKKDKIWMRRTKPSKRQYQIMIAMDDSKSMAESESVRLAFETLSLVSKALTQLEAGSIAIASFGENFRLVHPFHQTFTFEAGVKVCQQFGFSQVRTNVKDLVRQSIIIFESAKNLPGSNASLETWQLQIIISDGICEDHSTLQQLVRQAAGQKIMMIFVIVDALGDRLKKDSIMDMNSVQYTTTNDGQMKLEMTRYLDTFPFQYFVVVRDVIDLPGVLSSALRQWFAEISQH</sequence>
<dbReference type="InterPro" id="IPR048617">
    <property type="entry name" value="MDN1_AAA_lid_4"/>
</dbReference>
<comment type="caution">
    <text evidence="13">The sequence shown here is derived from an EMBL/GenBank/DDBJ whole genome shotgun (WGS) entry which is preliminary data.</text>
</comment>
<feature type="compositionally biased region" description="Basic and acidic residues" evidence="11">
    <location>
        <begin position="4254"/>
        <end position="4268"/>
    </location>
</feature>
<evidence type="ECO:0000256" key="8">
    <source>
        <dbReference type="ARBA" id="ARBA00023186"/>
    </source>
</evidence>
<evidence type="ECO:0000256" key="9">
    <source>
        <dbReference type="ARBA" id="ARBA00023242"/>
    </source>
</evidence>
<protein>
    <recommendedName>
        <fullName evidence="4 10">Midasin</fullName>
    </recommendedName>
</protein>
<dbReference type="PROSITE" id="PS50234">
    <property type="entry name" value="VWFA"/>
    <property type="match status" value="1"/>
</dbReference>
<feature type="compositionally biased region" description="Acidic residues" evidence="11">
    <location>
        <begin position="4116"/>
        <end position="4131"/>
    </location>
</feature>
<dbReference type="FunFam" id="3.40.50.300:FF:001368">
    <property type="entry name" value="Midasin"/>
    <property type="match status" value="1"/>
</dbReference>
<comment type="subcellular location">
    <subcellularLocation>
        <location evidence="1">Nucleus</location>
        <location evidence="1">Nucleolus</location>
    </subcellularLocation>
    <subcellularLocation>
        <location evidence="2">Nucleus</location>
        <location evidence="2">Nucleoplasm</location>
    </subcellularLocation>
</comment>
<dbReference type="InterPro" id="IPR041190">
    <property type="entry name" value="Midasin_AAA_lid_5"/>
</dbReference>
<feature type="compositionally biased region" description="Basic and acidic residues" evidence="11">
    <location>
        <begin position="4454"/>
        <end position="4468"/>
    </location>
</feature>
<feature type="compositionally biased region" description="Polar residues" evidence="11">
    <location>
        <begin position="4434"/>
        <end position="4453"/>
    </location>
</feature>
<dbReference type="FunFam" id="3.40.50.300:FF:000142">
    <property type="entry name" value="Midasin"/>
    <property type="match status" value="1"/>
</dbReference>
<dbReference type="STRING" id="1198029.A0A1U7LWR6"/>
<feature type="domain" description="VWFA" evidence="12">
    <location>
        <begin position="4664"/>
        <end position="4867"/>
    </location>
</feature>
<dbReference type="PIRSF" id="PIRSF010340">
    <property type="entry name" value="Midasin"/>
    <property type="match status" value="1"/>
</dbReference>
<dbReference type="PROSITE" id="PS00675">
    <property type="entry name" value="SIGMA54_INTERACT_1"/>
    <property type="match status" value="1"/>
</dbReference>
<accession>A0A1U7LWR6</accession>
<dbReference type="OMA" id="ILEQWHR"/>
<dbReference type="GO" id="GO:0016887">
    <property type="term" value="F:ATP hydrolysis activity"/>
    <property type="evidence" value="ECO:0007669"/>
    <property type="project" value="InterPro"/>
</dbReference>
<keyword evidence="5" id="KW-0597">Phosphoprotein</keyword>
<reference evidence="13 14" key="1">
    <citation type="submission" date="2016-04" db="EMBL/GenBank/DDBJ databases">
        <title>Evolutionary innovation and constraint leading to complex multicellularity in the Ascomycota.</title>
        <authorList>
            <person name="Cisse O."/>
            <person name="Nguyen A."/>
            <person name="Hewitt D.A."/>
            <person name="Jedd G."/>
            <person name="Stajich J.E."/>
        </authorList>
    </citation>
    <scope>NUCLEOTIDE SEQUENCE [LARGE SCALE GENOMIC DNA]</scope>
    <source>
        <strain evidence="13 14">DAH-3</strain>
    </source>
</reference>
<feature type="compositionally biased region" description="Basic and acidic residues" evidence="11">
    <location>
        <begin position="4218"/>
        <end position="4240"/>
    </location>
</feature>
<dbReference type="GO" id="GO:0005730">
    <property type="term" value="C:nucleolus"/>
    <property type="evidence" value="ECO:0007669"/>
    <property type="project" value="UniProtKB-SubCell"/>
</dbReference>
<evidence type="ECO:0000256" key="11">
    <source>
        <dbReference type="SAM" id="MobiDB-lite"/>
    </source>
</evidence>
<dbReference type="Pfam" id="PF17867">
    <property type="entry name" value="AAA_lid_7"/>
    <property type="match status" value="3"/>
</dbReference>
<keyword evidence="8 10" id="KW-0143">Chaperone</keyword>
<name>A0A1U7LWR6_NEOID</name>
<dbReference type="InterPro" id="IPR011704">
    <property type="entry name" value="ATPase_dyneun-rel_AAA"/>
</dbReference>
<evidence type="ECO:0000256" key="6">
    <source>
        <dbReference type="ARBA" id="ARBA00022741"/>
    </source>
</evidence>
<dbReference type="InterPro" id="IPR012099">
    <property type="entry name" value="Midasin"/>
</dbReference>
<feature type="compositionally biased region" description="Low complexity" evidence="11">
    <location>
        <begin position="4388"/>
        <end position="4400"/>
    </location>
</feature>
<keyword evidence="9 10" id="KW-0539">Nucleus</keyword>
<feature type="compositionally biased region" description="Basic and acidic residues" evidence="11">
    <location>
        <begin position="4077"/>
        <end position="4097"/>
    </location>
</feature>
<dbReference type="GO" id="GO:0005654">
    <property type="term" value="C:nucleoplasm"/>
    <property type="evidence" value="ECO:0007669"/>
    <property type="project" value="UniProtKB-SubCell"/>
</dbReference>
<dbReference type="CDD" id="cd00009">
    <property type="entry name" value="AAA"/>
    <property type="match status" value="2"/>
</dbReference>
<evidence type="ECO:0000256" key="1">
    <source>
        <dbReference type="ARBA" id="ARBA00004604"/>
    </source>
</evidence>
<dbReference type="InterPro" id="IPR027417">
    <property type="entry name" value="P-loop_NTPase"/>
</dbReference>
<feature type="compositionally biased region" description="Polar residues" evidence="11">
    <location>
        <begin position="4338"/>
        <end position="4348"/>
    </location>
</feature>
<dbReference type="GO" id="GO:0000055">
    <property type="term" value="P:ribosomal large subunit export from nucleus"/>
    <property type="evidence" value="ECO:0007669"/>
    <property type="project" value="TreeGrafter"/>
</dbReference>
<dbReference type="InterPro" id="IPR003593">
    <property type="entry name" value="AAA+_ATPase"/>
</dbReference>
<keyword evidence="14" id="KW-1185">Reference proteome</keyword>
<evidence type="ECO:0000256" key="4">
    <source>
        <dbReference type="ARBA" id="ARBA00017143"/>
    </source>
</evidence>
<feature type="compositionally biased region" description="Acidic residues" evidence="11">
    <location>
        <begin position="4307"/>
        <end position="4321"/>
    </location>
</feature>
<evidence type="ECO:0000256" key="3">
    <source>
        <dbReference type="ARBA" id="ARBA00007188"/>
    </source>
</evidence>
<organism evidence="13 14">
    <name type="scientific">Neolecta irregularis (strain DAH-3)</name>
    <dbReference type="NCBI Taxonomy" id="1198029"/>
    <lineage>
        <taxon>Eukaryota</taxon>
        <taxon>Fungi</taxon>
        <taxon>Dikarya</taxon>
        <taxon>Ascomycota</taxon>
        <taxon>Taphrinomycotina</taxon>
        <taxon>Neolectales</taxon>
        <taxon>Neolectaceae</taxon>
        <taxon>Neolecta</taxon>
    </lineage>
</organism>